<sequence length="115" mass="12288">MAAMSIRTQARLWYLQRISAMALALFVAVHIAIIVYAVQGGLSGAEILARTRGSIGFAAFYGLFVLACAVHVPIGLLRIAEEWLRWRGRSAVAAALAFAVLLAVMGLRAVYGVVA</sequence>
<evidence type="ECO:0000256" key="10">
    <source>
        <dbReference type="SAM" id="Phobius"/>
    </source>
</evidence>
<reference evidence="11" key="1">
    <citation type="submission" date="2017-05" db="EMBL/GenBank/DDBJ databases">
        <title>Complete and WGS of Bordetella genogroups.</title>
        <authorList>
            <person name="Spilker T."/>
            <person name="Lipuma J."/>
        </authorList>
    </citation>
    <scope>NUCLEOTIDE SEQUENCE</scope>
    <source>
        <strain evidence="11">AU21707</strain>
    </source>
</reference>
<evidence type="ECO:0000256" key="3">
    <source>
        <dbReference type="ARBA" id="ARBA00004370"/>
    </source>
</evidence>
<keyword evidence="12" id="KW-1185">Reference proteome</keyword>
<dbReference type="Pfam" id="PF01127">
    <property type="entry name" value="Sdh_cyt"/>
    <property type="match status" value="1"/>
</dbReference>
<evidence type="ECO:0000256" key="6">
    <source>
        <dbReference type="ARBA" id="ARBA00022723"/>
    </source>
</evidence>
<keyword evidence="6" id="KW-0479">Metal-binding</keyword>
<protein>
    <submittedName>
        <fullName evidence="11">Succinate dehydrogenase</fullName>
    </submittedName>
</protein>
<dbReference type="Gene3D" id="1.20.1300.10">
    <property type="entry name" value="Fumarate reductase/succinate dehydrogenase, transmembrane subunit"/>
    <property type="match status" value="1"/>
</dbReference>
<keyword evidence="9 10" id="KW-0472">Membrane</keyword>
<comment type="function">
    <text evidence="2">Membrane-anchoring subunit of succinate dehydrogenase (SDH).</text>
</comment>
<keyword evidence="7 10" id="KW-1133">Transmembrane helix</keyword>
<dbReference type="GO" id="GO:0046872">
    <property type="term" value="F:metal ion binding"/>
    <property type="evidence" value="ECO:0007669"/>
    <property type="project" value="UniProtKB-KW"/>
</dbReference>
<dbReference type="InterPro" id="IPR000701">
    <property type="entry name" value="SuccDH_FuR_B_TM-su"/>
</dbReference>
<organism evidence="11 12">
    <name type="scientific">Bordetella genomosp. 9</name>
    <dbReference type="NCBI Taxonomy" id="1416803"/>
    <lineage>
        <taxon>Bacteria</taxon>
        <taxon>Pseudomonadati</taxon>
        <taxon>Pseudomonadota</taxon>
        <taxon>Betaproteobacteria</taxon>
        <taxon>Burkholderiales</taxon>
        <taxon>Alcaligenaceae</taxon>
        <taxon>Bordetella</taxon>
    </lineage>
</organism>
<evidence type="ECO:0000313" key="12">
    <source>
        <dbReference type="Proteomes" id="UP000216857"/>
    </source>
</evidence>
<dbReference type="Proteomes" id="UP000216857">
    <property type="component" value="Unassembled WGS sequence"/>
</dbReference>
<evidence type="ECO:0000256" key="1">
    <source>
        <dbReference type="ARBA" id="ARBA00001971"/>
    </source>
</evidence>
<evidence type="ECO:0000313" key="11">
    <source>
        <dbReference type="EMBL" id="OZI23256.1"/>
    </source>
</evidence>
<dbReference type="AlphaFoldDB" id="A0A261RE01"/>
<evidence type="ECO:0000256" key="9">
    <source>
        <dbReference type="ARBA" id="ARBA00023136"/>
    </source>
</evidence>
<evidence type="ECO:0000256" key="2">
    <source>
        <dbReference type="ARBA" id="ARBA00004050"/>
    </source>
</evidence>
<feature type="transmembrane region" description="Helical" evidence="10">
    <location>
        <begin position="58"/>
        <end position="79"/>
    </location>
</feature>
<comment type="cofactor">
    <cofactor evidence="1">
        <name>heme</name>
        <dbReference type="ChEBI" id="CHEBI:30413"/>
    </cofactor>
</comment>
<keyword evidence="8" id="KW-0408">Iron</keyword>
<name>A0A261RE01_9BORD</name>
<evidence type="ECO:0000256" key="8">
    <source>
        <dbReference type="ARBA" id="ARBA00023004"/>
    </source>
</evidence>
<keyword evidence="5 10" id="KW-0812">Transmembrane</keyword>
<evidence type="ECO:0000256" key="5">
    <source>
        <dbReference type="ARBA" id="ARBA00022692"/>
    </source>
</evidence>
<feature type="transmembrane region" description="Helical" evidence="10">
    <location>
        <begin position="20"/>
        <end position="38"/>
    </location>
</feature>
<evidence type="ECO:0000256" key="4">
    <source>
        <dbReference type="ARBA" id="ARBA00022617"/>
    </source>
</evidence>
<comment type="subcellular location">
    <subcellularLocation>
        <location evidence="3">Membrane</location>
    </subcellularLocation>
</comment>
<keyword evidence="4" id="KW-0349">Heme</keyword>
<dbReference type="EMBL" id="NEVJ01000002">
    <property type="protein sequence ID" value="OZI23256.1"/>
    <property type="molecule type" value="Genomic_DNA"/>
</dbReference>
<gene>
    <name evidence="11" type="ORF">CAL26_07255</name>
</gene>
<proteinExistence type="predicted"/>
<dbReference type="GO" id="GO:0016020">
    <property type="term" value="C:membrane"/>
    <property type="evidence" value="ECO:0007669"/>
    <property type="project" value="UniProtKB-SubCell"/>
</dbReference>
<evidence type="ECO:0000256" key="7">
    <source>
        <dbReference type="ARBA" id="ARBA00022989"/>
    </source>
</evidence>
<dbReference type="STRING" id="1416803.CAL13_15430"/>
<dbReference type="SUPFAM" id="SSF81343">
    <property type="entry name" value="Fumarate reductase respiratory complex transmembrane subunits"/>
    <property type="match status" value="1"/>
</dbReference>
<dbReference type="InterPro" id="IPR034804">
    <property type="entry name" value="SQR/QFR_C/D"/>
</dbReference>
<accession>A0A261RE01</accession>
<dbReference type="OrthoDB" id="8779376at2"/>
<comment type="caution">
    <text evidence="11">The sequence shown here is derived from an EMBL/GenBank/DDBJ whole genome shotgun (WGS) entry which is preliminary data.</text>
</comment>
<feature type="transmembrane region" description="Helical" evidence="10">
    <location>
        <begin position="91"/>
        <end position="111"/>
    </location>
</feature>